<dbReference type="PANTHER" id="PTHR32322:SF2">
    <property type="entry name" value="EAMA DOMAIN-CONTAINING PROTEIN"/>
    <property type="match status" value="1"/>
</dbReference>
<dbReference type="RefSeq" id="WP_198829798.1">
    <property type="nucleotide sequence ID" value="NZ_CP066308.1"/>
</dbReference>
<feature type="transmembrane region" description="Helical" evidence="7">
    <location>
        <begin position="129"/>
        <end position="150"/>
    </location>
</feature>
<dbReference type="InterPro" id="IPR000620">
    <property type="entry name" value="EamA_dom"/>
</dbReference>
<evidence type="ECO:0000313" key="11">
    <source>
        <dbReference type="Proteomes" id="UP000595847"/>
    </source>
</evidence>
<evidence type="ECO:0000256" key="4">
    <source>
        <dbReference type="ARBA" id="ARBA00022989"/>
    </source>
</evidence>
<dbReference type="InterPro" id="IPR050638">
    <property type="entry name" value="AA-Vitamin_Transporters"/>
</dbReference>
<comment type="subcellular location">
    <subcellularLocation>
        <location evidence="1">Endomembrane system</location>
        <topology evidence="1">Multi-pass membrane protein</topology>
    </subcellularLocation>
</comment>
<keyword evidence="12" id="KW-1185">Reference proteome</keyword>
<proteinExistence type="inferred from homology"/>
<dbReference type="AlphaFoldDB" id="A0A7T5EPD9"/>
<feature type="transmembrane region" description="Helical" evidence="7">
    <location>
        <begin position="221"/>
        <end position="242"/>
    </location>
</feature>
<feature type="transmembrane region" description="Helical" evidence="7">
    <location>
        <begin position="156"/>
        <end position="177"/>
    </location>
</feature>
<feature type="transmembrane region" description="Helical" evidence="7">
    <location>
        <begin position="40"/>
        <end position="61"/>
    </location>
</feature>
<dbReference type="Proteomes" id="UP000677234">
    <property type="component" value="Chromosome"/>
</dbReference>
<dbReference type="EMBL" id="CP066308">
    <property type="protein sequence ID" value="QQE76296.1"/>
    <property type="molecule type" value="Genomic_DNA"/>
</dbReference>
<name>A0A7T5EPD9_9BACL</name>
<keyword evidence="5 7" id="KW-0472">Membrane</keyword>
<accession>A0A7T5EPD9</accession>
<dbReference type="Pfam" id="PF00892">
    <property type="entry name" value="EamA"/>
    <property type="match status" value="2"/>
</dbReference>
<keyword evidence="4 7" id="KW-1133">Transmembrane helix</keyword>
<sequence length="320" mass="34899">MTDRRMNKGYGMYVWMFAVPLFWGGAFGAAQHVISEIPPITAAALRFGAASLLLIFITQLRGEWQLAELRKRWRGLILMAVTGIFAYNAFFFYGLSYTSAINGSLIMANSPVFITLGAVLFLKEAWNRKLGLGLLLSLSGVVLVIINGSWETLASFTLNAGDLLFLAALFCWVLYGLLGKVVMKGVSPLLTTTVTTAIGSFFLIFWSLFEDGWRQVPHLSAQAWAEMAYMTLFATVLAFFLWNQGVHHLGASKASIYMNLVPINACWIAVLLYGAQMTWIQGVGICMVIAGVCTVTLSPGSRPRPSVSGPSIGPSRETGA</sequence>
<evidence type="ECO:0000256" key="3">
    <source>
        <dbReference type="ARBA" id="ARBA00022692"/>
    </source>
</evidence>
<evidence type="ECO:0000256" key="6">
    <source>
        <dbReference type="SAM" id="MobiDB-lite"/>
    </source>
</evidence>
<dbReference type="InterPro" id="IPR037185">
    <property type="entry name" value="EmrE-like"/>
</dbReference>
<comment type="similarity">
    <text evidence="2">Belongs to the EamA transporter family.</text>
</comment>
<feature type="transmembrane region" description="Helical" evidence="7">
    <location>
        <begin position="189"/>
        <end position="209"/>
    </location>
</feature>
<evidence type="ECO:0000256" key="7">
    <source>
        <dbReference type="SAM" id="Phobius"/>
    </source>
</evidence>
<evidence type="ECO:0000313" key="9">
    <source>
        <dbReference type="EMBL" id="QQE76296.1"/>
    </source>
</evidence>
<evidence type="ECO:0000313" key="12">
    <source>
        <dbReference type="Proteomes" id="UP000677234"/>
    </source>
</evidence>
<feature type="transmembrane region" description="Helical" evidence="7">
    <location>
        <begin position="279"/>
        <end position="297"/>
    </location>
</feature>
<dbReference type="SUPFAM" id="SSF103481">
    <property type="entry name" value="Multidrug resistance efflux transporter EmrE"/>
    <property type="match status" value="2"/>
</dbReference>
<feature type="domain" description="EamA" evidence="8">
    <location>
        <begin position="13"/>
        <end position="145"/>
    </location>
</feature>
<dbReference type="KEGG" id="bcop:JD108_10745"/>
<evidence type="ECO:0000313" key="10">
    <source>
        <dbReference type="EMBL" id="QUO43323.1"/>
    </source>
</evidence>
<dbReference type="EMBL" id="CP073708">
    <property type="protein sequence ID" value="QUO43323.1"/>
    <property type="molecule type" value="Genomic_DNA"/>
</dbReference>
<dbReference type="Proteomes" id="UP000595847">
    <property type="component" value="Chromosome"/>
</dbReference>
<keyword evidence="3 7" id="KW-0812">Transmembrane</keyword>
<evidence type="ECO:0000256" key="1">
    <source>
        <dbReference type="ARBA" id="ARBA00004127"/>
    </source>
</evidence>
<feature type="transmembrane region" description="Helical" evidence="7">
    <location>
        <begin position="254"/>
        <end position="273"/>
    </location>
</feature>
<evidence type="ECO:0000256" key="5">
    <source>
        <dbReference type="ARBA" id="ARBA00023136"/>
    </source>
</evidence>
<dbReference type="GO" id="GO:0016020">
    <property type="term" value="C:membrane"/>
    <property type="evidence" value="ECO:0007669"/>
    <property type="project" value="UniProtKB-SubCell"/>
</dbReference>
<protein>
    <submittedName>
        <fullName evidence="9">DMT family transporter</fullName>
    </submittedName>
</protein>
<feature type="domain" description="EamA" evidence="8">
    <location>
        <begin position="160"/>
        <end position="296"/>
    </location>
</feature>
<reference evidence="10" key="2">
    <citation type="submission" date="2021-04" db="EMBL/GenBank/DDBJ databases">
        <title>Brevibacillus composti FJAT-54423, complete genome.</title>
        <authorList>
            <person name="Tang R."/>
        </authorList>
    </citation>
    <scope>NUCLEOTIDE SEQUENCE</scope>
    <source>
        <strain evidence="10">FJAT-54424</strain>
    </source>
</reference>
<feature type="region of interest" description="Disordered" evidence="6">
    <location>
        <begin position="298"/>
        <end position="320"/>
    </location>
</feature>
<evidence type="ECO:0000256" key="2">
    <source>
        <dbReference type="ARBA" id="ARBA00007362"/>
    </source>
</evidence>
<dbReference type="PANTHER" id="PTHR32322">
    <property type="entry name" value="INNER MEMBRANE TRANSPORTER"/>
    <property type="match status" value="1"/>
</dbReference>
<reference evidence="9 11" key="1">
    <citation type="submission" date="2020-12" db="EMBL/GenBank/DDBJ databases">
        <title>strain FJAT-54423T represents a novel species of the genus Brevibacillus.</title>
        <authorList>
            <person name="Tang R."/>
        </authorList>
    </citation>
    <scope>NUCLEOTIDE SEQUENCE [LARGE SCALE GENOMIC DNA]</scope>
    <source>
        <strain evidence="9 11">FJAT-54423</strain>
    </source>
</reference>
<feature type="transmembrane region" description="Helical" evidence="7">
    <location>
        <begin position="73"/>
        <end position="95"/>
    </location>
</feature>
<organism evidence="9 11">
    <name type="scientific">Brevibacillus composti</name>
    <dbReference type="NCBI Taxonomy" id="2796470"/>
    <lineage>
        <taxon>Bacteria</taxon>
        <taxon>Bacillati</taxon>
        <taxon>Bacillota</taxon>
        <taxon>Bacilli</taxon>
        <taxon>Bacillales</taxon>
        <taxon>Paenibacillaceae</taxon>
        <taxon>Brevibacillus</taxon>
    </lineage>
</organism>
<feature type="transmembrane region" description="Helical" evidence="7">
    <location>
        <begin position="12"/>
        <end position="34"/>
    </location>
</feature>
<gene>
    <name evidence="9" type="ORF">JD108_10745</name>
    <name evidence="10" type="ORF">KDJ56_10430</name>
</gene>
<feature type="transmembrane region" description="Helical" evidence="7">
    <location>
        <begin position="101"/>
        <end position="122"/>
    </location>
</feature>
<evidence type="ECO:0000259" key="8">
    <source>
        <dbReference type="Pfam" id="PF00892"/>
    </source>
</evidence>